<dbReference type="KEGG" id="pex:IZT61_19655"/>
<sequence length="253" mass="27924">MSKIALITGATSGIGEACAHIFAQQGYQLVLLARREDRLEKIAHHLTAKYGIEIKQIVADVRHNENLSAALEALPEEWKKVDVLVNNAGLSQGLDPIDKGNINDWDTMIDTNVKGLLYVTKIVSNWMIPHQSGHIVNIGSIAGKEVYPNGNVYCASKHAVDALSKGMRIDLLPHGIKVTEINPGMVETEFSVVRFKGDEDRAKKVYENLEPLIADDIADAIWYVVSRPKHVNINDMLIMPTVQATATIINRTP</sequence>
<accession>A0A7S9KYL1</accession>
<dbReference type="PRINTS" id="PR00081">
    <property type="entry name" value="GDHRDH"/>
</dbReference>
<evidence type="ECO:0000313" key="4">
    <source>
        <dbReference type="EMBL" id="QPH39239.1"/>
    </source>
</evidence>
<dbReference type="PRINTS" id="PR00080">
    <property type="entry name" value="SDRFAMILY"/>
</dbReference>
<protein>
    <submittedName>
        <fullName evidence="4">SDR family oxidoreductase</fullName>
    </submittedName>
</protein>
<dbReference type="InterPro" id="IPR036291">
    <property type="entry name" value="NAD(P)-bd_dom_sf"/>
</dbReference>
<dbReference type="PANTHER" id="PTHR42901">
    <property type="entry name" value="ALCOHOL DEHYDROGENASE"/>
    <property type="match status" value="1"/>
</dbReference>
<evidence type="ECO:0000256" key="2">
    <source>
        <dbReference type="ARBA" id="ARBA00023002"/>
    </source>
</evidence>
<name>A0A7S9KYL1_9SPHI</name>
<dbReference type="CDD" id="cd05346">
    <property type="entry name" value="SDR_c5"/>
    <property type="match status" value="1"/>
</dbReference>
<dbReference type="EMBL" id="CP064939">
    <property type="protein sequence ID" value="QPH39239.1"/>
    <property type="molecule type" value="Genomic_DNA"/>
</dbReference>
<reference evidence="4 5" key="1">
    <citation type="submission" date="2020-11" db="EMBL/GenBank/DDBJ databases">
        <title>Pedobacter endophytica, an endophytic bacteria isolated form Carex pumila.</title>
        <authorList>
            <person name="Peng Y."/>
            <person name="Jiang L."/>
            <person name="Lee J."/>
        </authorList>
    </citation>
    <scope>NUCLEOTIDE SEQUENCE [LARGE SCALE GENOMIC DNA]</scope>
    <source>
        <strain evidence="4 5">JBR3-12</strain>
    </source>
</reference>
<dbReference type="PANTHER" id="PTHR42901:SF1">
    <property type="entry name" value="ALCOHOL DEHYDROGENASE"/>
    <property type="match status" value="1"/>
</dbReference>
<organism evidence="4 5">
    <name type="scientific">Pedobacter endophyticus</name>
    <dbReference type="NCBI Taxonomy" id="2789740"/>
    <lineage>
        <taxon>Bacteria</taxon>
        <taxon>Pseudomonadati</taxon>
        <taxon>Bacteroidota</taxon>
        <taxon>Sphingobacteriia</taxon>
        <taxon>Sphingobacteriales</taxon>
        <taxon>Sphingobacteriaceae</taxon>
        <taxon>Pedobacter</taxon>
    </lineage>
</organism>
<gene>
    <name evidence="4" type="ORF">IZT61_19655</name>
</gene>
<dbReference type="Proteomes" id="UP000594759">
    <property type="component" value="Chromosome"/>
</dbReference>
<dbReference type="PROSITE" id="PS00061">
    <property type="entry name" value="ADH_SHORT"/>
    <property type="match status" value="1"/>
</dbReference>
<evidence type="ECO:0000256" key="1">
    <source>
        <dbReference type="ARBA" id="ARBA00006484"/>
    </source>
</evidence>
<dbReference type="InterPro" id="IPR002347">
    <property type="entry name" value="SDR_fam"/>
</dbReference>
<evidence type="ECO:0000313" key="5">
    <source>
        <dbReference type="Proteomes" id="UP000594759"/>
    </source>
</evidence>
<dbReference type="GO" id="GO:0016616">
    <property type="term" value="F:oxidoreductase activity, acting on the CH-OH group of donors, NAD or NADP as acceptor"/>
    <property type="evidence" value="ECO:0007669"/>
    <property type="project" value="UniProtKB-ARBA"/>
</dbReference>
<dbReference type="FunFam" id="3.40.50.720:FF:000047">
    <property type="entry name" value="NADP-dependent L-serine/L-allo-threonine dehydrogenase"/>
    <property type="match status" value="1"/>
</dbReference>
<proteinExistence type="inferred from homology"/>
<keyword evidence="2" id="KW-0560">Oxidoreductase</keyword>
<keyword evidence="5" id="KW-1185">Reference proteome</keyword>
<comment type="similarity">
    <text evidence="1 3">Belongs to the short-chain dehydrogenases/reductases (SDR) family.</text>
</comment>
<dbReference type="AlphaFoldDB" id="A0A7S9KYL1"/>
<dbReference type="RefSeq" id="WP_196098706.1">
    <property type="nucleotide sequence ID" value="NZ_CP064939.1"/>
</dbReference>
<evidence type="ECO:0000256" key="3">
    <source>
        <dbReference type="RuleBase" id="RU000363"/>
    </source>
</evidence>
<dbReference type="SUPFAM" id="SSF51735">
    <property type="entry name" value="NAD(P)-binding Rossmann-fold domains"/>
    <property type="match status" value="1"/>
</dbReference>
<dbReference type="Gene3D" id="3.40.50.720">
    <property type="entry name" value="NAD(P)-binding Rossmann-like Domain"/>
    <property type="match status" value="1"/>
</dbReference>
<dbReference type="Pfam" id="PF00106">
    <property type="entry name" value="adh_short"/>
    <property type="match status" value="1"/>
</dbReference>
<dbReference type="InterPro" id="IPR020904">
    <property type="entry name" value="Sc_DH/Rdtase_CS"/>
</dbReference>